<feature type="transmembrane region" description="Helical" evidence="5">
    <location>
        <begin position="272"/>
        <end position="292"/>
    </location>
</feature>
<dbReference type="Pfam" id="PF04479">
    <property type="entry name" value="RTA1"/>
    <property type="match status" value="1"/>
</dbReference>
<evidence type="ECO:0000256" key="1">
    <source>
        <dbReference type="ARBA" id="ARBA00004141"/>
    </source>
</evidence>
<dbReference type="AlphaFoldDB" id="A0A6H0XZ43"/>
<dbReference type="EMBL" id="CP051142">
    <property type="protein sequence ID" value="QIX00042.1"/>
    <property type="molecule type" value="Genomic_DNA"/>
</dbReference>
<dbReference type="PANTHER" id="PTHR31465:SF7">
    <property type="entry name" value="SPHINGOID LONG-CHAIN BASE TRANSPORTER RSB1"/>
    <property type="match status" value="1"/>
</dbReference>
<dbReference type="GO" id="GO:0000324">
    <property type="term" value="C:fungal-type vacuole"/>
    <property type="evidence" value="ECO:0007669"/>
    <property type="project" value="TreeGrafter"/>
</dbReference>
<dbReference type="OrthoDB" id="1844152at2759"/>
<evidence type="ECO:0008006" key="8">
    <source>
        <dbReference type="Google" id="ProtNLM"/>
    </source>
</evidence>
<reference evidence="6 7" key="1">
    <citation type="journal article" date="2016" name="Sci. Rep.">
        <title>Peltaster fructicola genome reveals evolution from an invasive phytopathogen to an ectophytic parasite.</title>
        <authorList>
            <person name="Xu C."/>
            <person name="Chen H."/>
            <person name="Gleason M.L."/>
            <person name="Xu J.R."/>
            <person name="Liu H."/>
            <person name="Zhang R."/>
            <person name="Sun G."/>
        </authorList>
    </citation>
    <scope>NUCLEOTIDE SEQUENCE [LARGE SCALE GENOMIC DNA]</scope>
    <source>
        <strain evidence="6 7">LNHT1506</strain>
    </source>
</reference>
<feature type="transmembrane region" description="Helical" evidence="5">
    <location>
        <begin position="68"/>
        <end position="89"/>
    </location>
</feature>
<feature type="transmembrane region" description="Helical" evidence="5">
    <location>
        <begin position="186"/>
        <end position="205"/>
    </location>
</feature>
<evidence type="ECO:0000256" key="2">
    <source>
        <dbReference type="ARBA" id="ARBA00022692"/>
    </source>
</evidence>
<gene>
    <name evidence="6" type="ORF">AMS68_005559</name>
</gene>
<dbReference type="GO" id="GO:0005886">
    <property type="term" value="C:plasma membrane"/>
    <property type="evidence" value="ECO:0007669"/>
    <property type="project" value="TreeGrafter"/>
</dbReference>
<name>A0A6H0XZ43_9PEZI</name>
<keyword evidence="4 5" id="KW-0472">Membrane</keyword>
<dbReference type="PANTHER" id="PTHR31465">
    <property type="entry name" value="PROTEIN RTA1-RELATED"/>
    <property type="match status" value="1"/>
</dbReference>
<dbReference type="InterPro" id="IPR007568">
    <property type="entry name" value="RTA1"/>
</dbReference>
<dbReference type="Proteomes" id="UP000503462">
    <property type="component" value="Chromosome 4"/>
</dbReference>
<organism evidence="6 7">
    <name type="scientific">Peltaster fructicola</name>
    <dbReference type="NCBI Taxonomy" id="286661"/>
    <lineage>
        <taxon>Eukaryota</taxon>
        <taxon>Fungi</taxon>
        <taxon>Dikarya</taxon>
        <taxon>Ascomycota</taxon>
        <taxon>Pezizomycotina</taxon>
        <taxon>Dothideomycetes</taxon>
        <taxon>Dothideomycetes incertae sedis</taxon>
        <taxon>Peltaster</taxon>
    </lineage>
</organism>
<evidence type="ECO:0000313" key="7">
    <source>
        <dbReference type="Proteomes" id="UP000503462"/>
    </source>
</evidence>
<feature type="transmembrane region" description="Helical" evidence="5">
    <location>
        <begin position="236"/>
        <end position="257"/>
    </location>
</feature>
<feature type="transmembrane region" description="Helical" evidence="5">
    <location>
        <begin position="40"/>
        <end position="61"/>
    </location>
</feature>
<sequence length="327" mass="36427">MSDTDPYAGLGDIDPSLLIPCTIDICPISTSFYNYRIDRAANIALAVMFGLAMLLYSAIWIATRRAHFFNAVMVIGLAVEVLGYAARVWSYDDQWALTPYLIQIICLTLAPAFFSAAVYVCLGKIVVIYGKENSWLRPLTYTYIFIPCDVLALILQAVGGGIAAASLATYSFAELQVGTNIMTAGLVWQVFTLLCFISLCIAFFVRVWHRSRKLGVDAMCQDQWAVFTRRSRRFKLFLPALTLATILIFWRCIFRVVELNAGFNGPVTSDQGLFIGFEGVIIAVAVYLLAVFHPALCMGKAFVRHVCSVDCQCASQYIELSHRTRRP</sequence>
<keyword evidence="7" id="KW-1185">Reference proteome</keyword>
<feature type="transmembrane region" description="Helical" evidence="5">
    <location>
        <begin position="101"/>
        <end position="122"/>
    </location>
</feature>
<keyword evidence="3 5" id="KW-1133">Transmembrane helix</keyword>
<comment type="subcellular location">
    <subcellularLocation>
        <location evidence="1">Membrane</location>
        <topology evidence="1">Multi-pass membrane protein</topology>
    </subcellularLocation>
</comment>
<protein>
    <recommendedName>
        <fullName evidence="8">RTA1 domain protein</fullName>
    </recommendedName>
</protein>
<evidence type="ECO:0000256" key="5">
    <source>
        <dbReference type="SAM" id="Phobius"/>
    </source>
</evidence>
<evidence type="ECO:0000313" key="6">
    <source>
        <dbReference type="EMBL" id="QIX00042.1"/>
    </source>
</evidence>
<keyword evidence="2 5" id="KW-0812">Transmembrane</keyword>
<evidence type="ECO:0000256" key="3">
    <source>
        <dbReference type="ARBA" id="ARBA00022989"/>
    </source>
</evidence>
<feature type="transmembrane region" description="Helical" evidence="5">
    <location>
        <begin position="143"/>
        <end position="166"/>
    </location>
</feature>
<evidence type="ECO:0000256" key="4">
    <source>
        <dbReference type="ARBA" id="ARBA00023136"/>
    </source>
</evidence>
<accession>A0A6H0XZ43</accession>
<proteinExistence type="predicted"/>